<dbReference type="EMBL" id="JAOYFB010000038">
    <property type="protein sequence ID" value="KAK4027022.1"/>
    <property type="molecule type" value="Genomic_DNA"/>
</dbReference>
<name>A0ABR0APH3_9CRUS</name>
<accession>A0ABR0APH3</accession>
<keyword evidence="2" id="KW-1185">Reference proteome</keyword>
<organism evidence="1 2">
    <name type="scientific">Daphnia magna</name>
    <dbReference type="NCBI Taxonomy" id="35525"/>
    <lineage>
        <taxon>Eukaryota</taxon>
        <taxon>Metazoa</taxon>
        <taxon>Ecdysozoa</taxon>
        <taxon>Arthropoda</taxon>
        <taxon>Crustacea</taxon>
        <taxon>Branchiopoda</taxon>
        <taxon>Diplostraca</taxon>
        <taxon>Cladocera</taxon>
        <taxon>Anomopoda</taxon>
        <taxon>Daphniidae</taxon>
        <taxon>Daphnia</taxon>
    </lineage>
</organism>
<evidence type="ECO:0000313" key="2">
    <source>
        <dbReference type="Proteomes" id="UP001234178"/>
    </source>
</evidence>
<sequence>MPENLSAFLQSQIKSSTEISNKISNARKFIRSIMPKTPFPSMGLTPAFLWVKVHPSGTEMKPALSQNPRAK</sequence>
<evidence type="ECO:0000313" key="1">
    <source>
        <dbReference type="EMBL" id="KAK4027022.1"/>
    </source>
</evidence>
<proteinExistence type="predicted"/>
<protein>
    <submittedName>
        <fullName evidence="1">Uncharacterized protein</fullName>
    </submittedName>
</protein>
<comment type="caution">
    <text evidence="1">The sequence shown here is derived from an EMBL/GenBank/DDBJ whole genome shotgun (WGS) entry which is preliminary data.</text>
</comment>
<gene>
    <name evidence="1" type="ORF">OUZ56_016040</name>
</gene>
<dbReference type="Proteomes" id="UP001234178">
    <property type="component" value="Unassembled WGS sequence"/>
</dbReference>
<reference evidence="1 2" key="1">
    <citation type="journal article" date="2023" name="Nucleic Acids Res.">
        <title>The hologenome of Daphnia magna reveals possible DNA methylation and microbiome-mediated evolution of the host genome.</title>
        <authorList>
            <person name="Chaturvedi A."/>
            <person name="Li X."/>
            <person name="Dhandapani V."/>
            <person name="Marshall H."/>
            <person name="Kissane S."/>
            <person name="Cuenca-Cambronero M."/>
            <person name="Asole G."/>
            <person name="Calvet F."/>
            <person name="Ruiz-Romero M."/>
            <person name="Marangio P."/>
            <person name="Guigo R."/>
            <person name="Rago D."/>
            <person name="Mirbahai L."/>
            <person name="Eastwood N."/>
            <person name="Colbourne J.K."/>
            <person name="Zhou J."/>
            <person name="Mallon E."/>
            <person name="Orsini L."/>
        </authorList>
    </citation>
    <scope>NUCLEOTIDE SEQUENCE [LARGE SCALE GENOMIC DNA]</scope>
    <source>
        <strain evidence="1">LRV0_1</strain>
    </source>
</reference>